<dbReference type="AlphaFoldDB" id="A0A1L8CPX8"/>
<comment type="catalytic activity">
    <reaction evidence="1">
        <text>ATP + protein L-histidine = ADP + protein N-phospho-L-histidine.</text>
        <dbReference type="EC" id="2.7.13.3"/>
    </reaction>
</comment>
<evidence type="ECO:0000259" key="3">
    <source>
        <dbReference type="PROSITE" id="PS50109"/>
    </source>
</evidence>
<name>A0A1L8CPX8_9PROT</name>
<accession>A0A1L8CPX8</accession>
<dbReference type="EC" id="2.7.13.3" evidence="2"/>
<dbReference type="STRING" id="1921010.MMIC_P1958"/>
<dbReference type="InterPro" id="IPR003594">
    <property type="entry name" value="HATPase_dom"/>
</dbReference>
<dbReference type="PRINTS" id="PR00344">
    <property type="entry name" value="BCTRLSENSOR"/>
</dbReference>
<proteinExistence type="predicted"/>
<dbReference type="SMART" id="SM00387">
    <property type="entry name" value="HATPase_c"/>
    <property type="match status" value="1"/>
</dbReference>
<evidence type="ECO:0000313" key="5">
    <source>
        <dbReference type="Proteomes" id="UP000231632"/>
    </source>
</evidence>
<protein>
    <recommendedName>
        <fullName evidence="2">histidine kinase</fullName>
        <ecNumber evidence="2">2.7.13.3</ecNumber>
    </recommendedName>
</protein>
<dbReference type="PANTHER" id="PTHR43065:SF42">
    <property type="entry name" value="TWO-COMPONENT SENSOR PPRA"/>
    <property type="match status" value="1"/>
</dbReference>
<dbReference type="GO" id="GO:0004673">
    <property type="term" value="F:protein histidine kinase activity"/>
    <property type="evidence" value="ECO:0007669"/>
    <property type="project" value="UniProtKB-EC"/>
</dbReference>
<dbReference type="InterPro" id="IPR005467">
    <property type="entry name" value="His_kinase_dom"/>
</dbReference>
<dbReference type="InterPro" id="IPR036890">
    <property type="entry name" value="HATPase_C_sf"/>
</dbReference>
<dbReference type="Proteomes" id="UP000231632">
    <property type="component" value="Unassembled WGS sequence"/>
</dbReference>
<feature type="domain" description="Histidine kinase" evidence="3">
    <location>
        <begin position="1"/>
        <end position="72"/>
    </location>
</feature>
<dbReference type="PROSITE" id="PS50109">
    <property type="entry name" value="HIS_KIN"/>
    <property type="match status" value="1"/>
</dbReference>
<organism evidence="4 5">
    <name type="scientific">Mariprofundus micogutta</name>
    <dbReference type="NCBI Taxonomy" id="1921010"/>
    <lineage>
        <taxon>Bacteria</taxon>
        <taxon>Pseudomonadati</taxon>
        <taxon>Pseudomonadota</taxon>
        <taxon>Candidatius Mariprofundia</taxon>
        <taxon>Mariprofundales</taxon>
        <taxon>Mariprofundaceae</taxon>
        <taxon>Mariprofundus</taxon>
    </lineage>
</organism>
<dbReference type="PANTHER" id="PTHR43065">
    <property type="entry name" value="SENSOR HISTIDINE KINASE"/>
    <property type="match status" value="1"/>
</dbReference>
<gene>
    <name evidence="4" type="ORF">MMIC_P1958</name>
</gene>
<dbReference type="Pfam" id="PF02518">
    <property type="entry name" value="HATPase_c"/>
    <property type="match status" value="1"/>
</dbReference>
<reference evidence="4 5" key="1">
    <citation type="journal article" date="2017" name="Arch. Microbiol.">
        <title>Mariprofundus micogutta sp. nov., a novel iron-oxidizing zetaproteobacterium isolated from a deep-sea hydrothermal field at the Bayonnaise knoll of the Izu-Ogasawara arc, and a description of Mariprofundales ord. nov. and Zetaproteobacteria classis nov.</title>
        <authorList>
            <person name="Makita H."/>
            <person name="Tanaka E."/>
            <person name="Mitsunobu S."/>
            <person name="Miyazaki M."/>
            <person name="Nunoura T."/>
            <person name="Uematsu K."/>
            <person name="Takaki Y."/>
            <person name="Nishi S."/>
            <person name="Shimamura S."/>
            <person name="Takai K."/>
        </authorList>
    </citation>
    <scope>NUCLEOTIDE SEQUENCE [LARGE SCALE GENOMIC DNA]</scope>
    <source>
        <strain evidence="4 5">ET2</strain>
    </source>
</reference>
<dbReference type="InterPro" id="IPR004358">
    <property type="entry name" value="Sig_transdc_His_kin-like_C"/>
</dbReference>
<sequence length="73" mass="7703">MNAVIRVKDNGCGMGADMLEQIFDPFYTTKFTGRGLGLAAVSGIVKVHGGEIDVESIDGSGSEFTIRLPLLAD</sequence>
<dbReference type="SUPFAM" id="SSF55874">
    <property type="entry name" value="ATPase domain of HSP90 chaperone/DNA topoisomerase II/histidine kinase"/>
    <property type="match status" value="1"/>
</dbReference>
<dbReference type="Gene3D" id="3.30.565.10">
    <property type="entry name" value="Histidine kinase-like ATPase, C-terminal domain"/>
    <property type="match status" value="1"/>
</dbReference>
<dbReference type="EMBL" id="BDFD01000018">
    <property type="protein sequence ID" value="GAV20980.1"/>
    <property type="molecule type" value="Genomic_DNA"/>
</dbReference>
<evidence type="ECO:0000256" key="2">
    <source>
        <dbReference type="ARBA" id="ARBA00012438"/>
    </source>
</evidence>
<evidence type="ECO:0000256" key="1">
    <source>
        <dbReference type="ARBA" id="ARBA00000085"/>
    </source>
</evidence>
<keyword evidence="5" id="KW-1185">Reference proteome</keyword>
<comment type="caution">
    <text evidence="4">The sequence shown here is derived from an EMBL/GenBank/DDBJ whole genome shotgun (WGS) entry which is preliminary data.</text>
</comment>
<evidence type="ECO:0000313" key="4">
    <source>
        <dbReference type="EMBL" id="GAV20980.1"/>
    </source>
</evidence>